<feature type="signal peptide" evidence="5">
    <location>
        <begin position="1"/>
        <end position="16"/>
    </location>
</feature>
<dbReference type="PANTHER" id="PTHR11461">
    <property type="entry name" value="SERINE PROTEASE INHIBITOR, SERPIN"/>
    <property type="match status" value="1"/>
</dbReference>
<keyword evidence="5" id="KW-0732">Signal</keyword>
<evidence type="ECO:0000313" key="8">
    <source>
        <dbReference type="Proteomes" id="UP001168821"/>
    </source>
</evidence>
<feature type="chain" id="PRO_5041337083" description="Serpin domain-containing protein" evidence="5">
    <location>
        <begin position="17"/>
        <end position="388"/>
    </location>
</feature>
<dbReference type="GO" id="GO:0004867">
    <property type="term" value="F:serine-type endopeptidase inhibitor activity"/>
    <property type="evidence" value="ECO:0007669"/>
    <property type="project" value="UniProtKB-KW"/>
</dbReference>
<evidence type="ECO:0000256" key="3">
    <source>
        <dbReference type="ARBA" id="ARBA00022900"/>
    </source>
</evidence>
<keyword evidence="8" id="KW-1185">Reference proteome</keyword>
<dbReference type="Gene3D" id="2.30.39.10">
    <property type="entry name" value="Alpha-1-antitrypsin, domain 1"/>
    <property type="match status" value="1"/>
</dbReference>
<sequence length="388" mass="45044">MKNLLALVFFVTAVFSYETVIRNFASSNKLFADYFYKLARVDKDGNILFGSFLDEIIFVVNKSEVFDVASAEIRPSLLPPETKASIKDVLSKMPNHQTILECFVDIYRVPNNILKYFLFSVQDFYPISNREYFVNGIEVEEEIIKWMEKQINAEIYDPVSFLDKKTEIIFVCISFNSFQLNWYFPFDYVLRDEMTFHSLNNEEVQASFMFLKSQWLNYYESVELDAKFLELPFLEENASMTFVLPNKKEGIALLEERWTDILSVPPYNQQFVQVFLPKFKMETAYNLADIVEGLGIQDEALPLRASYIGIAGAAGDFFFDNRIKNNSIDVNEFGMSLEFWIPVMTEDTDSTTRTSSSTQQFIADHPFVFYIKVNNIVVSAGRVLLPRY</sequence>
<comment type="caution">
    <text evidence="7">The sequence shown here is derived from an EMBL/GenBank/DDBJ whole genome shotgun (WGS) entry which is preliminary data.</text>
</comment>
<evidence type="ECO:0000256" key="2">
    <source>
        <dbReference type="ARBA" id="ARBA00022690"/>
    </source>
</evidence>
<dbReference type="PROSITE" id="PS00284">
    <property type="entry name" value="SERPIN"/>
    <property type="match status" value="1"/>
</dbReference>
<keyword evidence="2" id="KW-0646">Protease inhibitor</keyword>
<proteinExistence type="inferred from homology"/>
<dbReference type="InterPro" id="IPR000215">
    <property type="entry name" value="Serpin_fam"/>
</dbReference>
<organism evidence="7 8">
    <name type="scientific">Zophobas morio</name>
    <dbReference type="NCBI Taxonomy" id="2755281"/>
    <lineage>
        <taxon>Eukaryota</taxon>
        <taxon>Metazoa</taxon>
        <taxon>Ecdysozoa</taxon>
        <taxon>Arthropoda</taxon>
        <taxon>Hexapoda</taxon>
        <taxon>Insecta</taxon>
        <taxon>Pterygota</taxon>
        <taxon>Neoptera</taxon>
        <taxon>Endopterygota</taxon>
        <taxon>Coleoptera</taxon>
        <taxon>Polyphaga</taxon>
        <taxon>Cucujiformia</taxon>
        <taxon>Tenebrionidae</taxon>
        <taxon>Zophobas</taxon>
    </lineage>
</organism>
<dbReference type="Gene3D" id="3.30.497.10">
    <property type="entry name" value="Antithrombin, subunit I, domain 2"/>
    <property type="match status" value="1"/>
</dbReference>
<dbReference type="GO" id="GO:0005615">
    <property type="term" value="C:extracellular space"/>
    <property type="evidence" value="ECO:0007669"/>
    <property type="project" value="InterPro"/>
</dbReference>
<dbReference type="Proteomes" id="UP001168821">
    <property type="component" value="Unassembled WGS sequence"/>
</dbReference>
<dbReference type="AlphaFoldDB" id="A0AA38HV57"/>
<dbReference type="PANTHER" id="PTHR11461:SF211">
    <property type="entry name" value="GH10112P-RELATED"/>
    <property type="match status" value="1"/>
</dbReference>
<reference evidence="7" key="1">
    <citation type="journal article" date="2023" name="G3 (Bethesda)">
        <title>Whole genome assemblies of Zophobas morio and Tenebrio molitor.</title>
        <authorList>
            <person name="Kaur S."/>
            <person name="Stinson S.A."/>
            <person name="diCenzo G.C."/>
        </authorList>
    </citation>
    <scope>NUCLEOTIDE SEQUENCE</scope>
    <source>
        <strain evidence="7">QUZm001</strain>
    </source>
</reference>
<dbReference type="InterPro" id="IPR023796">
    <property type="entry name" value="Serpin_dom"/>
</dbReference>
<dbReference type="InterPro" id="IPR036186">
    <property type="entry name" value="Serpin_sf"/>
</dbReference>
<feature type="domain" description="Serpin" evidence="6">
    <location>
        <begin position="32"/>
        <end position="386"/>
    </location>
</feature>
<comment type="similarity">
    <text evidence="1 4">Belongs to the serpin family.</text>
</comment>
<protein>
    <recommendedName>
        <fullName evidence="6">Serpin domain-containing protein</fullName>
    </recommendedName>
</protein>
<dbReference type="InterPro" id="IPR042185">
    <property type="entry name" value="Serpin_sf_2"/>
</dbReference>
<dbReference type="SUPFAM" id="SSF56574">
    <property type="entry name" value="Serpins"/>
    <property type="match status" value="1"/>
</dbReference>
<dbReference type="InterPro" id="IPR042178">
    <property type="entry name" value="Serpin_sf_1"/>
</dbReference>
<dbReference type="Pfam" id="PF00079">
    <property type="entry name" value="Serpin"/>
    <property type="match status" value="1"/>
</dbReference>
<dbReference type="InterPro" id="IPR023795">
    <property type="entry name" value="Serpin_CS"/>
</dbReference>
<keyword evidence="3" id="KW-0722">Serine protease inhibitor</keyword>
<name>A0AA38HV57_9CUCU</name>
<dbReference type="EMBL" id="JALNTZ010000007">
    <property type="protein sequence ID" value="KAJ3644593.1"/>
    <property type="molecule type" value="Genomic_DNA"/>
</dbReference>
<gene>
    <name evidence="7" type="ORF">Zmor_022314</name>
</gene>
<dbReference type="SMART" id="SM00093">
    <property type="entry name" value="SERPIN"/>
    <property type="match status" value="1"/>
</dbReference>
<accession>A0AA38HV57</accession>
<evidence type="ECO:0000259" key="6">
    <source>
        <dbReference type="SMART" id="SM00093"/>
    </source>
</evidence>
<evidence type="ECO:0000256" key="4">
    <source>
        <dbReference type="RuleBase" id="RU000411"/>
    </source>
</evidence>
<evidence type="ECO:0000313" key="7">
    <source>
        <dbReference type="EMBL" id="KAJ3644593.1"/>
    </source>
</evidence>
<evidence type="ECO:0000256" key="1">
    <source>
        <dbReference type="ARBA" id="ARBA00009500"/>
    </source>
</evidence>
<evidence type="ECO:0000256" key="5">
    <source>
        <dbReference type="SAM" id="SignalP"/>
    </source>
</evidence>